<gene>
    <name evidence="1" type="ORF">UFOPK3495_00395</name>
</gene>
<dbReference type="GO" id="GO:0020037">
    <property type="term" value="F:heme binding"/>
    <property type="evidence" value="ECO:0007669"/>
    <property type="project" value="InterPro"/>
</dbReference>
<dbReference type="CDD" id="cd08916">
    <property type="entry name" value="TrHb3_P"/>
    <property type="match status" value="1"/>
</dbReference>
<sequence length="139" mass="15832">MPADITTRDDISDLVVAFYNNAFLDDLLGPVFTDVAKLDLDMHLPIMCDFWETVLFRAGKYQRNALQVHAALHRKSALTPEHFGRWLDIWTATVDAMFAGEKADLAKLQATRIAWSMSRRLMGESGSEFVTIRRASDRR</sequence>
<protein>
    <submittedName>
        <fullName evidence="1">Unannotated protein</fullName>
    </submittedName>
</protein>
<reference evidence="1" key="1">
    <citation type="submission" date="2020-05" db="EMBL/GenBank/DDBJ databases">
        <authorList>
            <person name="Chiriac C."/>
            <person name="Salcher M."/>
            <person name="Ghai R."/>
            <person name="Kavagutti S V."/>
        </authorList>
    </citation>
    <scope>NUCLEOTIDE SEQUENCE</scope>
</reference>
<dbReference type="GO" id="GO:0019825">
    <property type="term" value="F:oxygen binding"/>
    <property type="evidence" value="ECO:0007669"/>
    <property type="project" value="InterPro"/>
</dbReference>
<dbReference type="SUPFAM" id="SSF46458">
    <property type="entry name" value="Globin-like"/>
    <property type="match status" value="1"/>
</dbReference>
<accession>A0A6J7F7B3</accession>
<dbReference type="InterPro" id="IPR009050">
    <property type="entry name" value="Globin-like_sf"/>
</dbReference>
<dbReference type="InterPro" id="IPR012292">
    <property type="entry name" value="Globin/Proto"/>
</dbReference>
<organism evidence="1">
    <name type="scientific">freshwater metagenome</name>
    <dbReference type="NCBI Taxonomy" id="449393"/>
    <lineage>
        <taxon>unclassified sequences</taxon>
        <taxon>metagenomes</taxon>
        <taxon>ecological metagenomes</taxon>
    </lineage>
</organism>
<evidence type="ECO:0000313" key="1">
    <source>
        <dbReference type="EMBL" id="CAB4891367.1"/>
    </source>
</evidence>
<name>A0A6J7F7B3_9ZZZZ</name>
<dbReference type="EMBL" id="CAFBMC010000013">
    <property type="protein sequence ID" value="CAB4891367.1"/>
    <property type="molecule type" value="Genomic_DNA"/>
</dbReference>
<dbReference type="Gene3D" id="1.10.490.10">
    <property type="entry name" value="Globins"/>
    <property type="match status" value="1"/>
</dbReference>
<proteinExistence type="predicted"/>
<dbReference type="AlphaFoldDB" id="A0A6J7F7B3"/>